<dbReference type="Pfam" id="PF04542">
    <property type="entry name" value="Sigma70_r2"/>
    <property type="match status" value="1"/>
</dbReference>
<dbReference type="InterPro" id="IPR036388">
    <property type="entry name" value="WH-like_DNA-bd_sf"/>
</dbReference>
<dbReference type="Gene3D" id="1.10.1740.10">
    <property type="match status" value="1"/>
</dbReference>
<evidence type="ECO:0000259" key="7">
    <source>
        <dbReference type="Pfam" id="PF08281"/>
    </source>
</evidence>
<keyword evidence="3" id="KW-0731">Sigma factor</keyword>
<gene>
    <name evidence="8" type="ordered locus">Hden_0524</name>
</gene>
<evidence type="ECO:0000313" key="9">
    <source>
        <dbReference type="Proteomes" id="UP000002033"/>
    </source>
</evidence>
<sequence length="196" mass="22957">MDTRLRKTIAEEAAEYRPLLYRMALTQLKNAAAAEDATQETLLAAIEKADSFERRSTLRTWLFSILRFKILDVMRDQSKSRRRDSGLPAEHAVIDDDNSRTFDTLFDDSGCWIDTKDVWTNPHTVAERDAFFKVLEVCMTRLPARTSRAFLMREWLELDPPEICRELGISQGNLRILLYRARMQLRLCLDLNWQRD</sequence>
<feature type="domain" description="RNA polymerase sigma-70 region 2" evidence="6">
    <location>
        <begin position="15"/>
        <end position="79"/>
    </location>
</feature>
<dbReference type="Gene3D" id="1.10.10.10">
    <property type="entry name" value="Winged helix-like DNA-binding domain superfamily/Winged helix DNA-binding domain"/>
    <property type="match status" value="1"/>
</dbReference>
<keyword evidence="5" id="KW-0804">Transcription</keyword>
<dbReference type="InterPro" id="IPR007627">
    <property type="entry name" value="RNA_pol_sigma70_r2"/>
</dbReference>
<evidence type="ECO:0000256" key="1">
    <source>
        <dbReference type="ARBA" id="ARBA00010641"/>
    </source>
</evidence>
<dbReference type="eggNOG" id="COG1595">
    <property type="taxonomic scope" value="Bacteria"/>
</dbReference>
<dbReference type="InterPro" id="IPR014289">
    <property type="entry name" value="RNA_pol_sigma-24-rel"/>
</dbReference>
<evidence type="ECO:0000256" key="3">
    <source>
        <dbReference type="ARBA" id="ARBA00023082"/>
    </source>
</evidence>
<evidence type="ECO:0000256" key="2">
    <source>
        <dbReference type="ARBA" id="ARBA00023015"/>
    </source>
</evidence>
<dbReference type="InterPro" id="IPR039425">
    <property type="entry name" value="RNA_pol_sigma-70-like"/>
</dbReference>
<dbReference type="GO" id="GO:0003677">
    <property type="term" value="F:DNA binding"/>
    <property type="evidence" value="ECO:0007669"/>
    <property type="project" value="UniProtKB-KW"/>
</dbReference>
<dbReference type="PANTHER" id="PTHR43133:SF8">
    <property type="entry name" value="RNA POLYMERASE SIGMA FACTOR HI_1459-RELATED"/>
    <property type="match status" value="1"/>
</dbReference>
<dbReference type="SUPFAM" id="SSF88659">
    <property type="entry name" value="Sigma3 and sigma4 domains of RNA polymerase sigma factors"/>
    <property type="match status" value="1"/>
</dbReference>
<dbReference type="STRING" id="582899.Hden_0524"/>
<dbReference type="KEGG" id="hdn:Hden_0524"/>
<dbReference type="NCBIfam" id="TIGR02943">
    <property type="entry name" value="Sig70_famx1"/>
    <property type="match status" value="1"/>
</dbReference>
<keyword evidence="9" id="KW-1185">Reference proteome</keyword>
<evidence type="ECO:0000313" key="8">
    <source>
        <dbReference type="EMBL" id="ADJ22345.1"/>
    </source>
</evidence>
<reference evidence="9" key="1">
    <citation type="journal article" date="2011" name="J. Bacteriol.">
        <title>Genome sequences of eight morphologically diverse alphaproteobacteria.</title>
        <authorList>
            <consortium name="US DOE Joint Genome Institute"/>
            <person name="Brown P.J."/>
            <person name="Kysela D.T."/>
            <person name="Buechlein A."/>
            <person name="Hemmerich C."/>
            <person name="Brun Y.V."/>
        </authorList>
    </citation>
    <scope>NUCLEOTIDE SEQUENCE [LARGE SCALE GENOMIC DNA]</scope>
    <source>
        <strain evidence="9">ATCC 51888 / DSM 1869 / NCIB 11706 / TK 0415</strain>
    </source>
</reference>
<protein>
    <submittedName>
        <fullName evidence="8">RNA polymerase, sigma-24 subunit, ECF subfamily</fullName>
    </submittedName>
</protein>
<dbReference type="HOGENOM" id="CLU_047691_2_0_5"/>
<dbReference type="EMBL" id="CP002083">
    <property type="protein sequence ID" value="ADJ22345.1"/>
    <property type="molecule type" value="Genomic_DNA"/>
</dbReference>
<dbReference type="InterPro" id="IPR014284">
    <property type="entry name" value="RNA_pol_sigma-70_dom"/>
</dbReference>
<keyword evidence="2" id="KW-0805">Transcription regulation</keyword>
<dbReference type="AlphaFoldDB" id="D8JS86"/>
<dbReference type="OrthoDB" id="9803470at2"/>
<accession>D8JS86</accession>
<evidence type="ECO:0000256" key="5">
    <source>
        <dbReference type="ARBA" id="ARBA00023163"/>
    </source>
</evidence>
<name>D8JS86_HYPDA</name>
<dbReference type="GO" id="GO:0006352">
    <property type="term" value="P:DNA-templated transcription initiation"/>
    <property type="evidence" value="ECO:0007669"/>
    <property type="project" value="InterPro"/>
</dbReference>
<dbReference type="SUPFAM" id="SSF88946">
    <property type="entry name" value="Sigma2 domain of RNA polymerase sigma factors"/>
    <property type="match status" value="1"/>
</dbReference>
<evidence type="ECO:0000256" key="4">
    <source>
        <dbReference type="ARBA" id="ARBA00023125"/>
    </source>
</evidence>
<organism evidence="8 9">
    <name type="scientific">Hyphomicrobium denitrificans (strain ATCC 51888 / DSM 1869 / NCIMB 11706 / TK 0415)</name>
    <dbReference type="NCBI Taxonomy" id="582899"/>
    <lineage>
        <taxon>Bacteria</taxon>
        <taxon>Pseudomonadati</taxon>
        <taxon>Pseudomonadota</taxon>
        <taxon>Alphaproteobacteria</taxon>
        <taxon>Hyphomicrobiales</taxon>
        <taxon>Hyphomicrobiaceae</taxon>
        <taxon>Hyphomicrobium</taxon>
    </lineage>
</organism>
<dbReference type="GO" id="GO:0016987">
    <property type="term" value="F:sigma factor activity"/>
    <property type="evidence" value="ECO:0007669"/>
    <property type="project" value="UniProtKB-KW"/>
</dbReference>
<dbReference type="Pfam" id="PF08281">
    <property type="entry name" value="Sigma70_r4_2"/>
    <property type="match status" value="1"/>
</dbReference>
<comment type="similarity">
    <text evidence="1">Belongs to the sigma-70 factor family. ECF subfamily.</text>
</comment>
<dbReference type="InterPro" id="IPR013325">
    <property type="entry name" value="RNA_pol_sigma_r2"/>
</dbReference>
<evidence type="ECO:0000259" key="6">
    <source>
        <dbReference type="Pfam" id="PF04542"/>
    </source>
</evidence>
<feature type="domain" description="RNA polymerase sigma factor 70 region 4 type 2" evidence="7">
    <location>
        <begin position="135"/>
        <end position="185"/>
    </location>
</feature>
<dbReference type="InterPro" id="IPR013324">
    <property type="entry name" value="RNA_pol_sigma_r3/r4-like"/>
</dbReference>
<keyword evidence="4" id="KW-0238">DNA-binding</keyword>
<dbReference type="Proteomes" id="UP000002033">
    <property type="component" value="Chromosome"/>
</dbReference>
<dbReference type="NCBIfam" id="TIGR02937">
    <property type="entry name" value="sigma70-ECF"/>
    <property type="match status" value="1"/>
</dbReference>
<dbReference type="InterPro" id="IPR013249">
    <property type="entry name" value="RNA_pol_sigma70_r4_t2"/>
</dbReference>
<dbReference type="PANTHER" id="PTHR43133">
    <property type="entry name" value="RNA POLYMERASE ECF-TYPE SIGMA FACTO"/>
    <property type="match status" value="1"/>
</dbReference>
<proteinExistence type="inferred from homology"/>
<dbReference type="RefSeq" id="WP_013214564.1">
    <property type="nucleotide sequence ID" value="NC_014313.1"/>
</dbReference>